<dbReference type="Proteomes" id="UP000615446">
    <property type="component" value="Unassembled WGS sequence"/>
</dbReference>
<evidence type="ECO:0000313" key="3">
    <source>
        <dbReference type="EMBL" id="GES76045.1"/>
    </source>
</evidence>
<dbReference type="InterPro" id="IPR017972">
    <property type="entry name" value="Cyt_P450_CS"/>
</dbReference>
<gene>
    <name evidence="3" type="ORF">RCL2_000344700</name>
</gene>
<evidence type="ECO:0000256" key="1">
    <source>
        <dbReference type="ARBA" id="ARBA00022723"/>
    </source>
</evidence>
<dbReference type="PROSITE" id="PS00086">
    <property type="entry name" value="CYTOCHROME_P450"/>
    <property type="match status" value="1"/>
</dbReference>
<reference evidence="3" key="1">
    <citation type="submission" date="2019-10" db="EMBL/GenBank/DDBJ databases">
        <title>Conservation and host-specific expression of non-tandemly repeated heterogenous ribosome RNA gene in arbuscular mycorrhizal fungi.</title>
        <authorList>
            <person name="Maeda T."/>
            <person name="Kobayashi Y."/>
            <person name="Nakagawa T."/>
            <person name="Ezawa T."/>
            <person name="Yamaguchi K."/>
            <person name="Bino T."/>
            <person name="Nishimoto Y."/>
            <person name="Shigenobu S."/>
            <person name="Kawaguchi M."/>
        </authorList>
    </citation>
    <scope>NUCLEOTIDE SEQUENCE</scope>
    <source>
        <strain evidence="3">HR1</strain>
    </source>
</reference>
<keyword evidence="2" id="KW-0408">Iron</keyword>
<dbReference type="AlphaFoldDB" id="A0A8H3KXJ2"/>
<protein>
    <submittedName>
        <fullName evidence="3">Cytochrome P450</fullName>
    </submittedName>
</protein>
<keyword evidence="1" id="KW-0479">Metal-binding</keyword>
<dbReference type="GO" id="GO:0016705">
    <property type="term" value="F:oxidoreductase activity, acting on paired donors, with incorporation or reduction of molecular oxygen"/>
    <property type="evidence" value="ECO:0007669"/>
    <property type="project" value="InterPro"/>
</dbReference>
<dbReference type="GO" id="GO:0020037">
    <property type="term" value="F:heme binding"/>
    <property type="evidence" value="ECO:0007669"/>
    <property type="project" value="InterPro"/>
</dbReference>
<dbReference type="InterPro" id="IPR036396">
    <property type="entry name" value="Cyt_P450_sf"/>
</dbReference>
<dbReference type="EMBL" id="BLAL01000018">
    <property type="protein sequence ID" value="GES76045.1"/>
    <property type="molecule type" value="Genomic_DNA"/>
</dbReference>
<accession>A0A8H3KXJ2</accession>
<proteinExistence type="predicted"/>
<comment type="caution">
    <text evidence="3">The sequence shown here is derived from an EMBL/GenBank/DDBJ whole genome shotgun (WGS) entry which is preliminary data.</text>
</comment>
<name>A0A8H3KXJ2_9GLOM</name>
<dbReference type="SUPFAM" id="SSF48264">
    <property type="entry name" value="Cytochrome P450"/>
    <property type="match status" value="1"/>
</dbReference>
<organism evidence="3 4">
    <name type="scientific">Rhizophagus clarus</name>
    <dbReference type="NCBI Taxonomy" id="94130"/>
    <lineage>
        <taxon>Eukaryota</taxon>
        <taxon>Fungi</taxon>
        <taxon>Fungi incertae sedis</taxon>
        <taxon>Mucoromycota</taxon>
        <taxon>Glomeromycotina</taxon>
        <taxon>Glomeromycetes</taxon>
        <taxon>Glomerales</taxon>
        <taxon>Glomeraceae</taxon>
        <taxon>Rhizophagus</taxon>
    </lineage>
</organism>
<sequence>MYRFTNKVAFRVSTSVKNNSVVSYYKITLENNNTLNDNEREKIEESKDFVQSIDAFTKEIDYFRILISSRIEIENTSLDQPLRHDMLTSPITVNINSISLAAGTASQLLKKGFDFCPVSFSIGRVNTEVGVGGFNWPKGTSFSMRYIVETAFLMFGVGIRICPGRKKLTTKELKCLIASIYRKYGLELADMDAPLK</sequence>
<dbReference type="Gene3D" id="1.10.630.10">
    <property type="entry name" value="Cytochrome P450"/>
    <property type="match status" value="1"/>
</dbReference>
<evidence type="ECO:0000256" key="2">
    <source>
        <dbReference type="ARBA" id="ARBA00023004"/>
    </source>
</evidence>
<dbReference type="GO" id="GO:0005506">
    <property type="term" value="F:iron ion binding"/>
    <property type="evidence" value="ECO:0007669"/>
    <property type="project" value="InterPro"/>
</dbReference>
<dbReference type="GO" id="GO:0004497">
    <property type="term" value="F:monooxygenase activity"/>
    <property type="evidence" value="ECO:0007669"/>
    <property type="project" value="InterPro"/>
</dbReference>
<evidence type="ECO:0000313" key="4">
    <source>
        <dbReference type="Proteomes" id="UP000615446"/>
    </source>
</evidence>